<dbReference type="GO" id="GO:0005737">
    <property type="term" value="C:cytoplasm"/>
    <property type="evidence" value="ECO:0007669"/>
    <property type="project" value="TreeGrafter"/>
</dbReference>
<gene>
    <name evidence="1" type="ORF">DY262_07000</name>
</gene>
<sequence length="268" mass="28516">MTPETLLHHVDTGRPWAARLSTRPGYGLDTAYADALAVRALRVARGERPLGYKVGFTNRGIWPVYNVYAPIWGSVYDSTVVFCDGEGRLDLSHTCEPRIEPEAVFGLRSAPAAEASIGDLFDALEWVAPGFEIVQSHLAGWKFEAPDTVADGGLHARLLVGRRMPVREIAADAAGLDAALAGAGVVLARDGQALDRGKGAAVLDGPVQALWHFVQAQRACPGAPALRAGDIVTTGTWTDAWPVAPGQVWHGAFDAPLSPLSPLSLRLE</sequence>
<evidence type="ECO:0000313" key="1">
    <source>
        <dbReference type="EMBL" id="RFP80181.1"/>
    </source>
</evidence>
<dbReference type="InterPro" id="IPR050772">
    <property type="entry name" value="Hydratase-Decarb/MhpD_sf"/>
</dbReference>
<dbReference type="Proteomes" id="UP000261931">
    <property type="component" value="Unassembled WGS sequence"/>
</dbReference>
<name>A0A372ELA3_9BURK</name>
<dbReference type="InterPro" id="IPR036663">
    <property type="entry name" value="Fumarylacetoacetase_C_sf"/>
</dbReference>
<dbReference type="EMBL" id="QVLS01000003">
    <property type="protein sequence ID" value="RFP80181.1"/>
    <property type="molecule type" value="Genomic_DNA"/>
</dbReference>
<accession>A0A372ELA3</accession>
<comment type="caution">
    <text evidence="1">The sequence shown here is derived from an EMBL/GenBank/DDBJ whole genome shotgun (WGS) entry which is preliminary data.</text>
</comment>
<dbReference type="SUPFAM" id="SSF56529">
    <property type="entry name" value="FAH"/>
    <property type="match status" value="1"/>
</dbReference>
<dbReference type="PANTHER" id="PTHR30143">
    <property type="entry name" value="ACID HYDRATASE"/>
    <property type="match status" value="1"/>
</dbReference>
<dbReference type="GO" id="GO:0008684">
    <property type="term" value="F:2-oxopent-4-enoate hydratase activity"/>
    <property type="evidence" value="ECO:0007669"/>
    <property type="project" value="TreeGrafter"/>
</dbReference>
<reference evidence="1 2" key="1">
    <citation type="submission" date="2018-08" db="EMBL/GenBank/DDBJ databases">
        <title>Hydrogenophaga sp. LA-38 isolated from sludge.</title>
        <authorList>
            <person name="Im W.-T."/>
        </authorList>
    </citation>
    <scope>NUCLEOTIDE SEQUENCE [LARGE SCALE GENOMIC DNA]</scope>
    <source>
        <strain evidence="1 2">LA-38</strain>
    </source>
</reference>
<dbReference type="PANTHER" id="PTHR30143:SF0">
    <property type="entry name" value="2-KETO-4-PENTENOATE HYDRATASE"/>
    <property type="match status" value="1"/>
</dbReference>
<organism evidence="1 2">
    <name type="scientific">Hydrogenophaga borbori</name>
    <dbReference type="NCBI Taxonomy" id="2294117"/>
    <lineage>
        <taxon>Bacteria</taxon>
        <taxon>Pseudomonadati</taxon>
        <taxon>Pseudomonadota</taxon>
        <taxon>Betaproteobacteria</taxon>
        <taxon>Burkholderiales</taxon>
        <taxon>Comamonadaceae</taxon>
        <taxon>Hydrogenophaga</taxon>
    </lineage>
</organism>
<dbReference type="AlphaFoldDB" id="A0A372ELA3"/>
<dbReference type="RefSeq" id="WP_116958231.1">
    <property type="nucleotide sequence ID" value="NZ_QVLS01000003.1"/>
</dbReference>
<proteinExistence type="predicted"/>
<dbReference type="Gene3D" id="3.90.850.10">
    <property type="entry name" value="Fumarylacetoacetase-like, C-terminal domain"/>
    <property type="match status" value="1"/>
</dbReference>
<evidence type="ECO:0000313" key="2">
    <source>
        <dbReference type="Proteomes" id="UP000261931"/>
    </source>
</evidence>
<keyword evidence="2" id="KW-1185">Reference proteome</keyword>
<protein>
    <submittedName>
        <fullName evidence="1">Hydratase</fullName>
    </submittedName>
</protein>